<gene>
    <name evidence="2" type="ORF">FA13DRAFT_1225075</name>
</gene>
<dbReference type="SUPFAM" id="SSF50978">
    <property type="entry name" value="WD40 repeat-like"/>
    <property type="match status" value="1"/>
</dbReference>
<dbReference type="GO" id="GO:0031080">
    <property type="term" value="C:nuclear pore outer ring"/>
    <property type="evidence" value="ECO:0007669"/>
    <property type="project" value="InterPro"/>
</dbReference>
<dbReference type="InterPro" id="IPR015943">
    <property type="entry name" value="WD40/YVTN_repeat-like_dom_sf"/>
</dbReference>
<dbReference type="PANTHER" id="PTHR22806">
    <property type="entry name" value="NUCLEOPORIN NUP37 P37 -RELATED"/>
    <property type="match status" value="1"/>
</dbReference>
<reference evidence="2 3" key="1">
    <citation type="journal article" date="2019" name="Nat. Ecol. Evol.">
        <title>Megaphylogeny resolves global patterns of mushroom evolution.</title>
        <authorList>
            <person name="Varga T."/>
            <person name="Krizsan K."/>
            <person name="Foldi C."/>
            <person name="Dima B."/>
            <person name="Sanchez-Garcia M."/>
            <person name="Sanchez-Ramirez S."/>
            <person name="Szollosi G.J."/>
            <person name="Szarkandi J.G."/>
            <person name="Papp V."/>
            <person name="Albert L."/>
            <person name="Andreopoulos W."/>
            <person name="Angelini C."/>
            <person name="Antonin V."/>
            <person name="Barry K.W."/>
            <person name="Bougher N.L."/>
            <person name="Buchanan P."/>
            <person name="Buyck B."/>
            <person name="Bense V."/>
            <person name="Catcheside P."/>
            <person name="Chovatia M."/>
            <person name="Cooper J."/>
            <person name="Damon W."/>
            <person name="Desjardin D."/>
            <person name="Finy P."/>
            <person name="Geml J."/>
            <person name="Haridas S."/>
            <person name="Hughes K."/>
            <person name="Justo A."/>
            <person name="Karasinski D."/>
            <person name="Kautmanova I."/>
            <person name="Kiss B."/>
            <person name="Kocsube S."/>
            <person name="Kotiranta H."/>
            <person name="LaButti K.M."/>
            <person name="Lechner B.E."/>
            <person name="Liimatainen K."/>
            <person name="Lipzen A."/>
            <person name="Lukacs Z."/>
            <person name="Mihaltcheva S."/>
            <person name="Morgado L.N."/>
            <person name="Niskanen T."/>
            <person name="Noordeloos M.E."/>
            <person name="Ohm R.A."/>
            <person name="Ortiz-Santana B."/>
            <person name="Ovrebo C."/>
            <person name="Racz N."/>
            <person name="Riley R."/>
            <person name="Savchenko A."/>
            <person name="Shiryaev A."/>
            <person name="Soop K."/>
            <person name="Spirin V."/>
            <person name="Szebenyi C."/>
            <person name="Tomsovsky M."/>
            <person name="Tulloss R.E."/>
            <person name="Uehling J."/>
            <person name="Grigoriev I.V."/>
            <person name="Vagvolgyi C."/>
            <person name="Papp T."/>
            <person name="Martin F.M."/>
            <person name="Miettinen O."/>
            <person name="Hibbett D.S."/>
            <person name="Nagy L.G."/>
        </authorList>
    </citation>
    <scope>NUCLEOTIDE SEQUENCE [LARGE SCALE GENOMIC DNA]</scope>
    <source>
        <strain evidence="2 3">FP101781</strain>
    </source>
</reference>
<sequence>MRKERARQGPTDLALVSWSWVSGSTLCAFHSIHHRTMDLQFDHPTHIHALRPCHTDDATDLVAVGGTHTVEILSVGTSDIRCIASFHIGTRITAIAWSSATVSPRNSDNWSIQLAAATEDYGLHLLSKSSVDPEYIYAFGGGTSGHHGLINDMTFCGGWAEDSARYVATVSDDKMLMVWDLQPSSSPSRPHLSSEAPSRSPSPMDSPTTSSRPQPTAYVIPFPHPLTSISSHPLTSKEFLVSDCRGSVYLTDWRSDLEAMDDGLGNASLRHGNLVELVEPWAMSAVGMGQHVGPWGGSTAWRSDSVECIGGAFGNRFSIWDLSMLRGGKPAIAAQGTLDGGHKFRWCPTYPEHFGISSHSPTRGAVIQIHNVNFVTAQPTVFTLRPRPQMVKDFDFLSMPGIPRIAAAVGRTMLVFPIGEES</sequence>
<accession>A0A4Y7TR55</accession>
<feature type="compositionally biased region" description="Low complexity" evidence="1">
    <location>
        <begin position="183"/>
        <end position="213"/>
    </location>
</feature>
<dbReference type="PROSITE" id="PS00678">
    <property type="entry name" value="WD_REPEATS_1"/>
    <property type="match status" value="1"/>
</dbReference>
<evidence type="ECO:0008006" key="4">
    <source>
        <dbReference type="Google" id="ProtNLM"/>
    </source>
</evidence>
<dbReference type="EMBL" id="QPFP01000006">
    <property type="protein sequence ID" value="TEB36072.1"/>
    <property type="molecule type" value="Genomic_DNA"/>
</dbReference>
<comment type="caution">
    <text evidence="2">The sequence shown here is derived from an EMBL/GenBank/DDBJ whole genome shotgun (WGS) entry which is preliminary data.</text>
</comment>
<name>A0A4Y7TR55_COPMI</name>
<dbReference type="STRING" id="71717.A0A4Y7TR55"/>
<dbReference type="PANTHER" id="PTHR22806:SF0">
    <property type="entry name" value="NUCLEOPORIN NUP37"/>
    <property type="match status" value="1"/>
</dbReference>
<evidence type="ECO:0000313" key="2">
    <source>
        <dbReference type="EMBL" id="TEB36072.1"/>
    </source>
</evidence>
<evidence type="ECO:0000256" key="1">
    <source>
        <dbReference type="SAM" id="MobiDB-lite"/>
    </source>
</evidence>
<dbReference type="AlphaFoldDB" id="A0A4Y7TR55"/>
<dbReference type="InterPro" id="IPR019775">
    <property type="entry name" value="WD40_repeat_CS"/>
</dbReference>
<dbReference type="Gene3D" id="2.130.10.10">
    <property type="entry name" value="YVTN repeat-like/Quinoprotein amine dehydrogenase"/>
    <property type="match status" value="1"/>
</dbReference>
<evidence type="ECO:0000313" key="3">
    <source>
        <dbReference type="Proteomes" id="UP000298030"/>
    </source>
</evidence>
<dbReference type="InterPro" id="IPR037626">
    <property type="entry name" value="NUP37"/>
</dbReference>
<protein>
    <recommendedName>
        <fullName evidence="4">WD40 repeat-like protein</fullName>
    </recommendedName>
</protein>
<feature type="region of interest" description="Disordered" evidence="1">
    <location>
        <begin position="183"/>
        <end position="217"/>
    </location>
</feature>
<dbReference type="Proteomes" id="UP000298030">
    <property type="component" value="Unassembled WGS sequence"/>
</dbReference>
<proteinExistence type="predicted"/>
<dbReference type="OrthoDB" id="340259at2759"/>
<keyword evidence="3" id="KW-1185">Reference proteome</keyword>
<dbReference type="InterPro" id="IPR036322">
    <property type="entry name" value="WD40_repeat_dom_sf"/>
</dbReference>
<organism evidence="2 3">
    <name type="scientific">Coprinellus micaceus</name>
    <name type="common">Glistening ink-cap mushroom</name>
    <name type="synonym">Coprinus micaceus</name>
    <dbReference type="NCBI Taxonomy" id="71717"/>
    <lineage>
        <taxon>Eukaryota</taxon>
        <taxon>Fungi</taxon>
        <taxon>Dikarya</taxon>
        <taxon>Basidiomycota</taxon>
        <taxon>Agaricomycotina</taxon>
        <taxon>Agaricomycetes</taxon>
        <taxon>Agaricomycetidae</taxon>
        <taxon>Agaricales</taxon>
        <taxon>Agaricineae</taxon>
        <taxon>Psathyrellaceae</taxon>
        <taxon>Coprinellus</taxon>
    </lineage>
</organism>